<dbReference type="EMBL" id="CP011545">
    <property type="protein sequence ID" value="AKK07881.1"/>
    <property type="molecule type" value="Genomic_DNA"/>
</dbReference>
<keyword evidence="3 10" id="KW-0808">Transferase</keyword>
<evidence type="ECO:0000256" key="4">
    <source>
        <dbReference type="ARBA" id="ARBA00022692"/>
    </source>
</evidence>
<evidence type="ECO:0000256" key="1">
    <source>
        <dbReference type="ARBA" id="ARBA00004141"/>
    </source>
</evidence>
<dbReference type="OrthoDB" id="9808602at2"/>
<name>A0A0G3H3A1_9CORY</name>
<dbReference type="RefSeq" id="WP_052844273.1">
    <property type="nucleotide sequence ID" value="NZ_CP011545.1"/>
</dbReference>
<organism evidence="10 11">
    <name type="scientific">Corynebacterium testudinoris</name>
    <dbReference type="NCBI Taxonomy" id="136857"/>
    <lineage>
        <taxon>Bacteria</taxon>
        <taxon>Bacillati</taxon>
        <taxon>Actinomycetota</taxon>
        <taxon>Actinomycetes</taxon>
        <taxon>Mycobacteriales</taxon>
        <taxon>Corynebacteriaceae</taxon>
        <taxon>Corynebacterium</taxon>
    </lineage>
</organism>
<evidence type="ECO:0000259" key="9">
    <source>
        <dbReference type="Pfam" id="PF02397"/>
    </source>
</evidence>
<dbReference type="Pfam" id="PF02397">
    <property type="entry name" value="Bac_transf"/>
    <property type="match status" value="1"/>
</dbReference>
<evidence type="ECO:0000256" key="8">
    <source>
        <dbReference type="SAM" id="Phobius"/>
    </source>
</evidence>
<feature type="transmembrane region" description="Helical" evidence="8">
    <location>
        <begin position="31"/>
        <end position="53"/>
    </location>
</feature>
<protein>
    <submittedName>
        <fullName evidence="10">Exopolysaccharide biosynthesis polyprenyl glycosylphosphotransferase</fullName>
    </submittedName>
</protein>
<dbReference type="InterPro" id="IPR017475">
    <property type="entry name" value="EPS_sugar_tfrase"/>
</dbReference>
<evidence type="ECO:0000313" key="10">
    <source>
        <dbReference type="EMBL" id="AKK07881.1"/>
    </source>
</evidence>
<evidence type="ECO:0000313" key="11">
    <source>
        <dbReference type="Proteomes" id="UP000035540"/>
    </source>
</evidence>
<feature type="region of interest" description="Disordered" evidence="7">
    <location>
        <begin position="1"/>
        <end position="24"/>
    </location>
</feature>
<feature type="transmembrane region" description="Helical" evidence="8">
    <location>
        <begin position="65"/>
        <end position="88"/>
    </location>
</feature>
<dbReference type="PANTHER" id="PTHR30576">
    <property type="entry name" value="COLANIC BIOSYNTHESIS UDP-GLUCOSE LIPID CARRIER TRANSFERASE"/>
    <property type="match status" value="1"/>
</dbReference>
<reference evidence="10 11" key="1">
    <citation type="journal article" date="2015" name="Genome Announc.">
        <title>Complete Genome Sequence of the Type Strain Corynebacterium testudinoris DSM 44614, Recovered from Necrotic Lesions in the Mouth of a Tortoise.</title>
        <authorList>
            <person name="Ruckert C."/>
            <person name="Kriete M."/>
            <person name="Jaenicke S."/>
            <person name="Winkler A."/>
            <person name="Tauch A."/>
        </authorList>
    </citation>
    <scope>NUCLEOTIDE SEQUENCE [LARGE SCALE GENOMIC DNA]</scope>
    <source>
        <strain evidence="10 11">DSM 44614</strain>
    </source>
</reference>
<keyword evidence="11" id="KW-1185">Reference proteome</keyword>
<keyword evidence="4 8" id="KW-0812">Transmembrane</keyword>
<dbReference type="PATRIC" id="fig|136857.5.peg.416"/>
<gene>
    <name evidence="10" type="ORF">CTEST_02130</name>
</gene>
<evidence type="ECO:0000256" key="2">
    <source>
        <dbReference type="ARBA" id="ARBA00006464"/>
    </source>
</evidence>
<dbReference type="PANTHER" id="PTHR30576:SF10">
    <property type="entry name" value="SLL5057 PROTEIN"/>
    <property type="match status" value="1"/>
</dbReference>
<evidence type="ECO:0000256" key="3">
    <source>
        <dbReference type="ARBA" id="ARBA00022679"/>
    </source>
</evidence>
<reference evidence="11" key="2">
    <citation type="submission" date="2015-05" db="EMBL/GenBank/DDBJ databases">
        <title>Complete genome sequence of Corynebacterium testudinoris DSM 44614, recovered from necrotic lesions in the mouth of a tortoise.</title>
        <authorList>
            <person name="Ruckert C."/>
            <person name="Albersmeier A."/>
            <person name="Winkler A."/>
            <person name="Tauch A."/>
        </authorList>
    </citation>
    <scope>NUCLEOTIDE SEQUENCE [LARGE SCALE GENOMIC DNA]</scope>
    <source>
        <strain evidence="11">DSM 44614</strain>
    </source>
</reference>
<sequence length="482" mass="52743">MEMSQTFALGGAQKETSPGATRRPSSHVPALTLFLGDTLAIVIALLLTSPAFFQEHGAGASPTTPWAHMALILVAWLFALAITGSYATRVVWTMSKPFQRVACTSLLTLGAFAIVDVVFLDALPPALFYVTLPVAILLIFGLRLIVHRISSTKQATEESYVVLGENGEDDPALDILAGSFHNEVAIAGHIYTPSALDSPSPTEYILQEVLKRNASGLLLSPYSGLSTAQVQSLRWGLEAANKKMSFLVPIHGVSAQRMQVQAGIRPSIIDIAPAEYSGWYFHAKRFGDIVLSGLGLIALSPLLLLIAVMIKIGDGGPVFFSQVRVGLNGRQFTMLKFRTMKIDAEEALKDMLAKMELPQDSGNEVLFKLKDDPRITKVGGFLRQYSLDELPQLINALRGDMTLIGPRPPLPKEVAGYEKHVIRKFLVKPGLTGLWQTMGRSNLSWEDSVYLDLYYAENCSPRLDLRILLRTFKAVLSKDGAY</sequence>
<proteinExistence type="inferred from homology"/>
<feature type="domain" description="Bacterial sugar transferase" evidence="9">
    <location>
        <begin position="284"/>
        <end position="476"/>
    </location>
</feature>
<dbReference type="KEGG" id="cted:CTEST_02130"/>
<feature type="transmembrane region" description="Helical" evidence="8">
    <location>
        <begin position="289"/>
        <end position="310"/>
    </location>
</feature>
<dbReference type="GO" id="GO:0016020">
    <property type="term" value="C:membrane"/>
    <property type="evidence" value="ECO:0007669"/>
    <property type="project" value="UniProtKB-SubCell"/>
</dbReference>
<dbReference type="NCBIfam" id="TIGR03025">
    <property type="entry name" value="EPS_sugtrans"/>
    <property type="match status" value="1"/>
</dbReference>
<dbReference type="Proteomes" id="UP000035540">
    <property type="component" value="Chromosome"/>
</dbReference>
<feature type="transmembrane region" description="Helical" evidence="8">
    <location>
        <begin position="100"/>
        <end position="120"/>
    </location>
</feature>
<keyword evidence="6 8" id="KW-0472">Membrane</keyword>
<dbReference type="InterPro" id="IPR003362">
    <property type="entry name" value="Bact_transf"/>
</dbReference>
<comment type="similarity">
    <text evidence="2">Belongs to the bacterial sugar transferase family.</text>
</comment>
<evidence type="ECO:0000256" key="7">
    <source>
        <dbReference type="SAM" id="MobiDB-lite"/>
    </source>
</evidence>
<keyword evidence="5 8" id="KW-1133">Transmembrane helix</keyword>
<dbReference type="GO" id="GO:0016780">
    <property type="term" value="F:phosphotransferase activity, for other substituted phosphate groups"/>
    <property type="evidence" value="ECO:0007669"/>
    <property type="project" value="TreeGrafter"/>
</dbReference>
<dbReference type="STRING" id="136857.CTEST_02130"/>
<accession>A0A0G3H3A1</accession>
<dbReference type="AlphaFoldDB" id="A0A0G3H3A1"/>
<comment type="subcellular location">
    <subcellularLocation>
        <location evidence="1">Membrane</location>
        <topology evidence="1">Multi-pass membrane protein</topology>
    </subcellularLocation>
</comment>
<evidence type="ECO:0000256" key="6">
    <source>
        <dbReference type="ARBA" id="ARBA00023136"/>
    </source>
</evidence>
<feature type="transmembrane region" description="Helical" evidence="8">
    <location>
        <begin position="126"/>
        <end position="146"/>
    </location>
</feature>
<evidence type="ECO:0000256" key="5">
    <source>
        <dbReference type="ARBA" id="ARBA00022989"/>
    </source>
</evidence>